<dbReference type="Pfam" id="PF19578">
    <property type="entry name" value="DUF6090"/>
    <property type="match status" value="1"/>
</dbReference>
<dbReference type="STRING" id="1300341.I595_1364"/>
<dbReference type="EMBL" id="LDJX01000002">
    <property type="protein sequence ID" value="KPM32937.1"/>
    <property type="molecule type" value="Genomic_DNA"/>
</dbReference>
<comment type="caution">
    <text evidence="2">The sequence shown here is derived from an EMBL/GenBank/DDBJ whole genome shotgun (WGS) entry which is preliminary data.</text>
</comment>
<gene>
    <name evidence="2" type="ORF">I595_1364</name>
</gene>
<keyword evidence="1" id="KW-0472">Membrane</keyword>
<keyword evidence="1" id="KW-0812">Transmembrane</keyword>
<keyword evidence="3" id="KW-1185">Reference proteome</keyword>
<dbReference type="AlphaFoldDB" id="A0A0P7AHA9"/>
<reference evidence="2 3" key="1">
    <citation type="submission" date="2015-09" db="EMBL/GenBank/DDBJ databases">
        <title>Genome sequence of the marine flavobacterium Croceitalea dokdonensis DOKDO 023 that contains proton- and sodium-pumping rhodopsins.</title>
        <authorList>
            <person name="Kwon S.-K."/>
            <person name="Lee H.K."/>
            <person name="Kwak M.-J."/>
            <person name="Kim J.F."/>
        </authorList>
    </citation>
    <scope>NUCLEOTIDE SEQUENCE [LARGE SCALE GENOMIC DNA]</scope>
    <source>
        <strain evidence="2 3">DOKDO 023</strain>
    </source>
</reference>
<feature type="transmembrane region" description="Helical" evidence="1">
    <location>
        <begin position="15"/>
        <end position="36"/>
    </location>
</feature>
<keyword evidence="1" id="KW-1133">Transmembrane helix</keyword>
<dbReference type="InterPro" id="IPR045749">
    <property type="entry name" value="DUF6090"/>
</dbReference>
<dbReference type="Proteomes" id="UP000050280">
    <property type="component" value="Unassembled WGS sequence"/>
</dbReference>
<accession>A0A0P7AHA9</accession>
<name>A0A0P7AHA9_9FLAO</name>
<organism evidence="2 3">
    <name type="scientific">Croceitalea dokdonensis DOKDO 023</name>
    <dbReference type="NCBI Taxonomy" id="1300341"/>
    <lineage>
        <taxon>Bacteria</taxon>
        <taxon>Pseudomonadati</taxon>
        <taxon>Bacteroidota</taxon>
        <taxon>Flavobacteriia</taxon>
        <taxon>Flavobacteriales</taxon>
        <taxon>Flavobacteriaceae</taxon>
        <taxon>Croceitalea</taxon>
    </lineage>
</organism>
<evidence type="ECO:0000313" key="2">
    <source>
        <dbReference type="EMBL" id="KPM32937.1"/>
    </source>
</evidence>
<evidence type="ECO:0000256" key="1">
    <source>
        <dbReference type="SAM" id="Phobius"/>
    </source>
</evidence>
<dbReference type="PATRIC" id="fig|1300341.3.peg.1560"/>
<proteinExistence type="predicted"/>
<evidence type="ECO:0000313" key="3">
    <source>
        <dbReference type="Proteomes" id="UP000050280"/>
    </source>
</evidence>
<protein>
    <submittedName>
        <fullName evidence="2">Uncharacterized protein</fullName>
    </submittedName>
</protein>
<sequence length="165" mass="18916">MENKTGKPALPAGRYFKYAIGEIILVVIGILIALQINNWNDQRKLKQQEQTYYCKISEDLKTDLENIDRALASLKERKKTAKRFLINLLKIQKDKTILLQNYLGAIRAYDYIPTKAAIVDITSSGKLENLKNSALKNEILNHYSQQDYALKIIDKNDEPLFSANI</sequence>
<dbReference type="RefSeq" id="WP_172675905.1">
    <property type="nucleotide sequence ID" value="NZ_LDJX01000002.1"/>
</dbReference>